<feature type="domain" description="PTS EIIC type-1" evidence="17">
    <location>
        <begin position="108"/>
        <end position="476"/>
    </location>
</feature>
<comment type="function">
    <text evidence="12">The phosphoenolpyruvate-dependent sugar phosphotransferase system (sugar PTS), a major carbohydrate active transport system, catalyzes the phosphorylation of incoming sugar substrates concomitantly with their translocation across the cell membrane. This system is involved in sucrose transport.</text>
</comment>
<protein>
    <recommendedName>
        <fullName evidence="11">protein-N(pi)-phosphohistidine--sucrose phosphotransferase</fullName>
        <ecNumber evidence="11">2.7.1.211</ecNumber>
    </recommendedName>
</protein>
<keyword evidence="7 15" id="KW-0812">Transmembrane</keyword>
<dbReference type="PANTHER" id="PTHR30175:SF4">
    <property type="entry name" value="PTS SYSTEM TREHALOSE-SPECIFIC EIIBC COMPONENT"/>
    <property type="match status" value="1"/>
</dbReference>
<evidence type="ECO:0000256" key="6">
    <source>
        <dbReference type="ARBA" id="ARBA00022683"/>
    </source>
</evidence>
<feature type="transmembrane region" description="Helical" evidence="15">
    <location>
        <begin position="406"/>
        <end position="424"/>
    </location>
</feature>
<dbReference type="PROSITE" id="PS51103">
    <property type="entry name" value="PTS_EIIC_TYPE_1"/>
    <property type="match status" value="1"/>
</dbReference>
<keyword evidence="6" id="KW-0598">Phosphotransferase system</keyword>
<evidence type="ECO:0000256" key="9">
    <source>
        <dbReference type="ARBA" id="ARBA00022989"/>
    </source>
</evidence>
<evidence type="ECO:0000256" key="12">
    <source>
        <dbReference type="ARBA" id="ARBA00045139"/>
    </source>
</evidence>
<keyword evidence="3" id="KW-1003">Cell membrane</keyword>
<evidence type="ECO:0000256" key="2">
    <source>
        <dbReference type="ARBA" id="ARBA00022448"/>
    </source>
</evidence>
<dbReference type="Pfam" id="PF00367">
    <property type="entry name" value="PTS_EIIB"/>
    <property type="match status" value="1"/>
</dbReference>
<dbReference type="RefSeq" id="WP_204466541.1">
    <property type="nucleotide sequence ID" value="NZ_JAFBCV010000007.1"/>
</dbReference>
<dbReference type="EC" id="2.7.1.211" evidence="11"/>
<dbReference type="InterPro" id="IPR018113">
    <property type="entry name" value="PTrfase_EIIB_Cys"/>
</dbReference>
<evidence type="ECO:0000313" key="18">
    <source>
        <dbReference type="EMBL" id="MBM7839254.1"/>
    </source>
</evidence>
<evidence type="ECO:0000256" key="5">
    <source>
        <dbReference type="ARBA" id="ARBA00022679"/>
    </source>
</evidence>
<dbReference type="InterPro" id="IPR010973">
    <property type="entry name" value="PTS_IIBC_sucr"/>
</dbReference>
<evidence type="ECO:0000259" key="16">
    <source>
        <dbReference type="PROSITE" id="PS51098"/>
    </source>
</evidence>
<evidence type="ECO:0000256" key="3">
    <source>
        <dbReference type="ARBA" id="ARBA00022475"/>
    </source>
</evidence>
<keyword evidence="5" id="KW-0808">Transferase</keyword>
<dbReference type="InterPro" id="IPR003352">
    <property type="entry name" value="PTS_EIIC"/>
</dbReference>
<feature type="transmembrane region" description="Helical" evidence="15">
    <location>
        <begin position="306"/>
        <end position="325"/>
    </location>
</feature>
<keyword evidence="10 15" id="KW-0472">Membrane</keyword>
<proteinExistence type="predicted"/>
<dbReference type="PROSITE" id="PS51098">
    <property type="entry name" value="PTS_EIIB_TYPE_1"/>
    <property type="match status" value="1"/>
</dbReference>
<evidence type="ECO:0000256" key="7">
    <source>
        <dbReference type="ARBA" id="ARBA00022692"/>
    </source>
</evidence>
<accession>A0ABS2SUN3</accession>
<evidence type="ECO:0000256" key="15">
    <source>
        <dbReference type="SAM" id="Phobius"/>
    </source>
</evidence>
<dbReference type="InterPro" id="IPR001996">
    <property type="entry name" value="PTS_IIB_1"/>
</dbReference>
<comment type="caution">
    <text evidence="18">The sequence shown here is derived from an EMBL/GenBank/DDBJ whole genome shotgun (WGS) entry which is preliminary data.</text>
</comment>
<dbReference type="InterPro" id="IPR036878">
    <property type="entry name" value="Glu_permease_IIB"/>
</dbReference>
<keyword evidence="2" id="KW-0813">Transport</keyword>
<dbReference type="SUPFAM" id="SSF55604">
    <property type="entry name" value="Glucose permease domain IIB"/>
    <property type="match status" value="1"/>
</dbReference>
<feature type="domain" description="PTS EIIB type-1" evidence="16">
    <location>
        <begin position="4"/>
        <end position="87"/>
    </location>
</feature>
<dbReference type="PANTHER" id="PTHR30175">
    <property type="entry name" value="PHOSPHOTRANSFERASE SYSTEM TRANSPORT PROTEIN"/>
    <property type="match status" value="1"/>
</dbReference>
<dbReference type="EMBL" id="JAFBCV010000007">
    <property type="protein sequence ID" value="MBM7839254.1"/>
    <property type="molecule type" value="Genomic_DNA"/>
</dbReference>
<keyword evidence="9 15" id="KW-1133">Transmembrane helix</keyword>
<dbReference type="Pfam" id="PF02378">
    <property type="entry name" value="PTS_EIIC"/>
    <property type="match status" value="1"/>
</dbReference>
<name>A0ABS2SUN3_9BACI</name>
<dbReference type="PROSITE" id="PS01035">
    <property type="entry name" value="PTS_EIIB_TYPE_1_CYS"/>
    <property type="match status" value="1"/>
</dbReference>
<gene>
    <name evidence="18" type="ORF">JOC54_002525</name>
</gene>
<dbReference type="Proteomes" id="UP001179280">
    <property type="component" value="Unassembled WGS sequence"/>
</dbReference>
<dbReference type="InterPro" id="IPR013013">
    <property type="entry name" value="PTS_EIIC_1"/>
</dbReference>
<reference evidence="18" key="1">
    <citation type="submission" date="2021-01" db="EMBL/GenBank/DDBJ databases">
        <title>Genomic Encyclopedia of Type Strains, Phase IV (KMG-IV): sequencing the most valuable type-strain genomes for metagenomic binning, comparative biology and taxonomic classification.</title>
        <authorList>
            <person name="Goeker M."/>
        </authorList>
    </citation>
    <scope>NUCLEOTIDE SEQUENCE</scope>
    <source>
        <strain evidence="18">DSM 21943</strain>
    </source>
</reference>
<evidence type="ECO:0000256" key="8">
    <source>
        <dbReference type="ARBA" id="ARBA00022777"/>
    </source>
</evidence>
<evidence type="ECO:0000256" key="13">
    <source>
        <dbReference type="ARBA" id="ARBA00048931"/>
    </source>
</evidence>
<feature type="transmembrane region" description="Helical" evidence="15">
    <location>
        <begin position="444"/>
        <end position="466"/>
    </location>
</feature>
<keyword evidence="4" id="KW-0762">Sugar transport</keyword>
<feature type="transmembrane region" description="Helical" evidence="15">
    <location>
        <begin position="113"/>
        <end position="134"/>
    </location>
</feature>
<comment type="subcellular location">
    <subcellularLocation>
        <location evidence="1">Cell membrane</location>
        <topology evidence="1">Multi-pass membrane protein</topology>
    </subcellularLocation>
</comment>
<organism evidence="18 19">
    <name type="scientific">Shouchella xiaoxiensis</name>
    <dbReference type="NCBI Taxonomy" id="766895"/>
    <lineage>
        <taxon>Bacteria</taxon>
        <taxon>Bacillati</taxon>
        <taxon>Bacillota</taxon>
        <taxon>Bacilli</taxon>
        <taxon>Bacillales</taxon>
        <taxon>Bacillaceae</taxon>
        <taxon>Shouchella</taxon>
    </lineage>
</organism>
<evidence type="ECO:0000256" key="11">
    <source>
        <dbReference type="ARBA" id="ARBA00044053"/>
    </source>
</evidence>
<comment type="catalytic activity">
    <reaction evidence="13">
        <text>N(pros)-phospho-L-histidyl-[protein](out) + sucrose = sucrose 6(G)-phosphate(in) + L-histidyl-[protein]</text>
        <dbReference type="Rhea" id="RHEA:49236"/>
        <dbReference type="Rhea" id="RHEA-COMP:9745"/>
        <dbReference type="Rhea" id="RHEA-COMP:9746"/>
        <dbReference type="ChEBI" id="CHEBI:17992"/>
        <dbReference type="ChEBI" id="CHEBI:29979"/>
        <dbReference type="ChEBI" id="CHEBI:64837"/>
        <dbReference type="ChEBI" id="CHEBI:91002"/>
        <dbReference type="EC" id="2.7.1.211"/>
    </reaction>
</comment>
<dbReference type="Gene3D" id="3.30.1360.60">
    <property type="entry name" value="Glucose permease domain IIB"/>
    <property type="match status" value="1"/>
</dbReference>
<sequence length="476" mass="50343">MNSKKVASDIVTALGGPENIVTGTHCATRLRLVLQDEALVDEEKLNQLDVVKGTFSTQGQYQIIIGAGTVNTVYAQFVKEADLNENTSKEEVKQAGSKKMNPFQRLIKTLSDIFVPIIPAIVAGGLLMGIHNVLTSAGLFFDDQSIIEAFPQIEDFASMVNLFANAAFVFLPVLIGFSAAKQFGGNAYLGAALGMIMVHPDLLNAYGAGEAALSGDVPTWSIFSLEIGQVGYQGTVLPVLAAAFLLAKIEQFFRKIVPSVLDNLLTPLLTLFITGFLTFTVIGPFMRSGGDWITQGLVFLYETVGPIGGAIFGALYAPIVITGVHHSFIAIEVQLLADIARTGGTFIFPIASAANVAQGAAALTVFWLTTNQKMKGTASASGISALLGITEPAIFGVNLKLRFPFYAALIGSSVAAAYITWQQVLSGALGPAGIPGVIAIRPDAVTDFIIGISISFIVTVVMTIVFSKTIGKKQDI</sequence>
<feature type="transmembrane region" description="Helical" evidence="15">
    <location>
        <begin position="268"/>
        <end position="286"/>
    </location>
</feature>
<feature type="transmembrane region" description="Helical" evidence="15">
    <location>
        <begin position="162"/>
        <end position="180"/>
    </location>
</feature>
<evidence type="ECO:0000256" key="14">
    <source>
        <dbReference type="PROSITE-ProRule" id="PRU00421"/>
    </source>
</evidence>
<feature type="transmembrane region" description="Helical" evidence="15">
    <location>
        <begin position="346"/>
        <end position="368"/>
    </location>
</feature>
<dbReference type="NCBIfam" id="TIGR01996">
    <property type="entry name" value="PTS-II-BC-sucr"/>
    <property type="match status" value="1"/>
</dbReference>
<keyword evidence="19" id="KW-1185">Reference proteome</keyword>
<feature type="transmembrane region" description="Helical" evidence="15">
    <location>
        <begin position="187"/>
        <end position="207"/>
    </location>
</feature>
<evidence type="ECO:0000256" key="1">
    <source>
        <dbReference type="ARBA" id="ARBA00004651"/>
    </source>
</evidence>
<dbReference type="InterPro" id="IPR050558">
    <property type="entry name" value="PTS_Sugar-Specific_Components"/>
</dbReference>
<evidence type="ECO:0000256" key="4">
    <source>
        <dbReference type="ARBA" id="ARBA00022597"/>
    </source>
</evidence>
<evidence type="ECO:0000259" key="17">
    <source>
        <dbReference type="PROSITE" id="PS51103"/>
    </source>
</evidence>
<keyword evidence="8" id="KW-0418">Kinase</keyword>
<feature type="active site" description="Phosphocysteine intermediate; for EIIB activity" evidence="14">
    <location>
        <position position="26"/>
    </location>
</feature>
<evidence type="ECO:0000256" key="10">
    <source>
        <dbReference type="ARBA" id="ARBA00023136"/>
    </source>
</evidence>
<evidence type="ECO:0000313" key="19">
    <source>
        <dbReference type="Proteomes" id="UP001179280"/>
    </source>
</evidence>
<dbReference type="CDD" id="cd00212">
    <property type="entry name" value="PTS_IIB_glc"/>
    <property type="match status" value="1"/>
</dbReference>
<dbReference type="NCBIfam" id="TIGR00826">
    <property type="entry name" value="EIIB_glc"/>
    <property type="match status" value="1"/>
</dbReference>